<dbReference type="KEGG" id="abp:AGABI1DRAFT82913"/>
<evidence type="ECO:0000313" key="1">
    <source>
        <dbReference type="EMBL" id="EKM83301.1"/>
    </source>
</evidence>
<dbReference type="RefSeq" id="XP_007326802.1">
    <property type="nucleotide sequence ID" value="XM_007326740.1"/>
</dbReference>
<name>K5X5Z6_AGABU</name>
<dbReference type="AlphaFoldDB" id="K5X5Z6"/>
<dbReference type="Proteomes" id="UP000008493">
    <property type="component" value="Unassembled WGS sequence"/>
</dbReference>
<keyword evidence="2" id="KW-1185">Reference proteome</keyword>
<evidence type="ECO:0000313" key="2">
    <source>
        <dbReference type="Proteomes" id="UP000008493"/>
    </source>
</evidence>
<feature type="non-terminal residue" evidence="1">
    <location>
        <position position="1"/>
    </location>
</feature>
<sequence length="62" mass="6968">ISLSITFSHRTDSLEGFSNTLNDSTENFRSLVCEKNYTTPDSSSSEVEQNMSLSCGRKFCQH</sequence>
<accession>K5X5Z6</accession>
<gene>
    <name evidence="1" type="ORF">AGABI1DRAFT_82913</name>
</gene>
<proteinExistence type="predicted"/>
<dbReference type="HOGENOM" id="CLU_2910166_0_0_1"/>
<reference evidence="2" key="1">
    <citation type="journal article" date="2012" name="Proc. Natl. Acad. Sci. U.S.A.">
        <title>Genome sequence of the button mushroom Agaricus bisporus reveals mechanisms governing adaptation to a humic-rich ecological niche.</title>
        <authorList>
            <person name="Morin E."/>
            <person name="Kohler A."/>
            <person name="Baker A.R."/>
            <person name="Foulongne-Oriol M."/>
            <person name="Lombard V."/>
            <person name="Nagy L.G."/>
            <person name="Ohm R.A."/>
            <person name="Patyshakuliyeva A."/>
            <person name="Brun A."/>
            <person name="Aerts A.L."/>
            <person name="Bailey A.M."/>
            <person name="Billette C."/>
            <person name="Coutinho P.M."/>
            <person name="Deakin G."/>
            <person name="Doddapaneni H."/>
            <person name="Floudas D."/>
            <person name="Grimwood J."/>
            <person name="Hilden K."/>
            <person name="Kuees U."/>
            <person name="LaButti K.M."/>
            <person name="Lapidus A."/>
            <person name="Lindquist E.A."/>
            <person name="Lucas S.M."/>
            <person name="Murat C."/>
            <person name="Riley R.W."/>
            <person name="Salamov A.A."/>
            <person name="Schmutz J."/>
            <person name="Subramanian V."/>
            <person name="Woesten H.A.B."/>
            <person name="Xu J."/>
            <person name="Eastwood D.C."/>
            <person name="Foster G.D."/>
            <person name="Sonnenberg A.S."/>
            <person name="Cullen D."/>
            <person name="de Vries R.P."/>
            <person name="Lundell T."/>
            <person name="Hibbett D.S."/>
            <person name="Henrissat B."/>
            <person name="Burton K.S."/>
            <person name="Kerrigan R.W."/>
            <person name="Challen M.P."/>
            <person name="Grigoriev I.V."/>
            <person name="Martin F."/>
        </authorList>
    </citation>
    <scope>NUCLEOTIDE SEQUENCE [LARGE SCALE GENOMIC DNA]</scope>
    <source>
        <strain evidence="2">JB137-S8 / ATCC MYA-4627 / FGSC 10392</strain>
    </source>
</reference>
<dbReference type="InParanoid" id="K5X5Z6"/>
<protein>
    <submittedName>
        <fullName evidence="1">Uncharacterized protein</fullName>
    </submittedName>
</protein>
<dbReference type="OMA" id="ITFSHRT"/>
<dbReference type="EMBL" id="JH971386">
    <property type="protein sequence ID" value="EKM83301.1"/>
    <property type="molecule type" value="Genomic_DNA"/>
</dbReference>
<feature type="non-terminal residue" evidence="1">
    <location>
        <position position="62"/>
    </location>
</feature>
<dbReference type="GeneID" id="18831868"/>
<organism evidence="1 2">
    <name type="scientific">Agaricus bisporus var. burnettii (strain JB137-S8 / ATCC MYA-4627 / FGSC 10392)</name>
    <name type="common">White button mushroom</name>
    <dbReference type="NCBI Taxonomy" id="597362"/>
    <lineage>
        <taxon>Eukaryota</taxon>
        <taxon>Fungi</taxon>
        <taxon>Dikarya</taxon>
        <taxon>Basidiomycota</taxon>
        <taxon>Agaricomycotina</taxon>
        <taxon>Agaricomycetes</taxon>
        <taxon>Agaricomycetidae</taxon>
        <taxon>Agaricales</taxon>
        <taxon>Agaricineae</taxon>
        <taxon>Agaricaceae</taxon>
        <taxon>Agaricus</taxon>
    </lineage>
</organism>